<feature type="compositionally biased region" description="Polar residues" evidence="5">
    <location>
        <begin position="1934"/>
        <end position="1961"/>
    </location>
</feature>
<feature type="compositionally biased region" description="Basic and acidic residues" evidence="5">
    <location>
        <begin position="1362"/>
        <end position="1380"/>
    </location>
</feature>
<feature type="region of interest" description="Disordered" evidence="5">
    <location>
        <begin position="4062"/>
        <end position="4134"/>
    </location>
</feature>
<dbReference type="InterPro" id="IPR050958">
    <property type="entry name" value="Cell_Adh-Cytoskel_Orgn"/>
</dbReference>
<feature type="compositionally biased region" description="Polar residues" evidence="5">
    <location>
        <begin position="4091"/>
        <end position="4117"/>
    </location>
</feature>
<feature type="region of interest" description="Disordered" evidence="5">
    <location>
        <begin position="2108"/>
        <end position="3206"/>
    </location>
</feature>
<feature type="compositionally biased region" description="Polar residues" evidence="5">
    <location>
        <begin position="2332"/>
        <end position="2368"/>
    </location>
</feature>
<feature type="region of interest" description="Disordered" evidence="5">
    <location>
        <begin position="1022"/>
        <end position="1172"/>
    </location>
</feature>
<feature type="compositionally biased region" description="Basic and acidic residues" evidence="5">
    <location>
        <begin position="1962"/>
        <end position="1975"/>
    </location>
</feature>
<feature type="compositionally biased region" description="Basic and acidic residues" evidence="5">
    <location>
        <begin position="1541"/>
        <end position="1554"/>
    </location>
</feature>
<feature type="region of interest" description="Disordered" evidence="5">
    <location>
        <begin position="707"/>
        <end position="1005"/>
    </location>
</feature>
<feature type="compositionally biased region" description="Basic and acidic residues" evidence="5">
    <location>
        <begin position="1023"/>
        <end position="1032"/>
    </location>
</feature>
<feature type="compositionally biased region" description="Basic and acidic residues" evidence="5">
    <location>
        <begin position="1867"/>
        <end position="1880"/>
    </location>
</feature>
<dbReference type="Gene3D" id="2.60.40.10">
    <property type="entry name" value="Immunoglobulins"/>
    <property type="match status" value="10"/>
</dbReference>
<feature type="compositionally biased region" description="Polar residues" evidence="5">
    <location>
        <begin position="3366"/>
        <end position="3381"/>
    </location>
</feature>
<dbReference type="GO" id="GO:0007156">
    <property type="term" value="P:homophilic cell adhesion via plasma membrane adhesion molecules"/>
    <property type="evidence" value="ECO:0007669"/>
    <property type="project" value="TreeGrafter"/>
</dbReference>
<dbReference type="GO" id="GO:0008046">
    <property type="term" value="F:axon guidance receptor activity"/>
    <property type="evidence" value="ECO:0007669"/>
    <property type="project" value="TreeGrafter"/>
</dbReference>
<feature type="compositionally biased region" description="Polar residues" evidence="5">
    <location>
        <begin position="1679"/>
        <end position="1692"/>
    </location>
</feature>
<feature type="compositionally biased region" description="Polar residues" evidence="5">
    <location>
        <begin position="1443"/>
        <end position="1453"/>
    </location>
</feature>
<keyword evidence="2" id="KW-0677">Repeat</keyword>
<dbReference type="EMBL" id="VCGU01000459">
    <property type="protein sequence ID" value="TRY61201.1"/>
    <property type="molecule type" value="Genomic_DNA"/>
</dbReference>
<gene>
    <name evidence="8" type="ORF">TCAL_10078</name>
</gene>
<feature type="compositionally biased region" description="Basic and acidic residues" evidence="5">
    <location>
        <begin position="1093"/>
        <end position="1111"/>
    </location>
</feature>
<dbReference type="InterPro" id="IPR036179">
    <property type="entry name" value="Ig-like_dom_sf"/>
</dbReference>
<feature type="compositionally biased region" description="Basic and acidic residues" evidence="5">
    <location>
        <begin position="2144"/>
        <end position="2158"/>
    </location>
</feature>
<dbReference type="PROSITE" id="PS50835">
    <property type="entry name" value="IG_LIKE"/>
    <property type="match status" value="7"/>
</dbReference>
<feature type="region of interest" description="Disordered" evidence="5">
    <location>
        <begin position="1360"/>
        <end position="2089"/>
    </location>
</feature>
<evidence type="ECO:0000256" key="1">
    <source>
        <dbReference type="ARBA" id="ARBA00022729"/>
    </source>
</evidence>
<dbReference type="PANTHER" id="PTHR45080:SF8">
    <property type="entry name" value="IG-LIKE DOMAIN-CONTAINING PROTEIN"/>
    <property type="match status" value="1"/>
</dbReference>
<feature type="compositionally biased region" description="Polar residues" evidence="5">
    <location>
        <begin position="3008"/>
        <end position="3019"/>
    </location>
</feature>
<dbReference type="SUPFAM" id="SSF48726">
    <property type="entry name" value="Immunoglobulin"/>
    <property type="match status" value="9"/>
</dbReference>
<dbReference type="Pfam" id="PF07679">
    <property type="entry name" value="I-set"/>
    <property type="match status" value="8"/>
</dbReference>
<feature type="compositionally biased region" description="Basic and acidic residues" evidence="5">
    <location>
        <begin position="1602"/>
        <end position="1619"/>
    </location>
</feature>
<dbReference type="SMART" id="SM00408">
    <property type="entry name" value="IGc2"/>
    <property type="match status" value="7"/>
</dbReference>
<feature type="compositionally biased region" description="Basic and acidic residues" evidence="5">
    <location>
        <begin position="2392"/>
        <end position="2411"/>
    </location>
</feature>
<dbReference type="GO" id="GO:0005886">
    <property type="term" value="C:plasma membrane"/>
    <property type="evidence" value="ECO:0007669"/>
    <property type="project" value="TreeGrafter"/>
</dbReference>
<dbReference type="PROSITE" id="PS50853">
    <property type="entry name" value="FN3"/>
    <property type="match status" value="1"/>
</dbReference>
<dbReference type="InterPro" id="IPR036116">
    <property type="entry name" value="FN3_sf"/>
</dbReference>
<dbReference type="CDD" id="cd00063">
    <property type="entry name" value="FN3"/>
    <property type="match status" value="1"/>
</dbReference>
<dbReference type="SUPFAM" id="SSF49265">
    <property type="entry name" value="Fibronectin type III"/>
    <property type="match status" value="1"/>
</dbReference>
<feature type="compositionally biased region" description="Basic and acidic residues" evidence="5">
    <location>
        <begin position="1761"/>
        <end position="1791"/>
    </location>
</feature>
<feature type="compositionally biased region" description="Basic and acidic residues" evidence="5">
    <location>
        <begin position="989"/>
        <end position="1005"/>
    </location>
</feature>
<accession>A0A553N6Y6</accession>
<feature type="compositionally biased region" description="Basic and acidic residues" evidence="5">
    <location>
        <begin position="816"/>
        <end position="829"/>
    </location>
</feature>
<feature type="compositionally biased region" description="Basic and acidic residues" evidence="5">
    <location>
        <begin position="711"/>
        <end position="748"/>
    </location>
</feature>
<feature type="compositionally biased region" description="Basic and acidic residues" evidence="5">
    <location>
        <begin position="1705"/>
        <end position="1731"/>
    </location>
</feature>
<feature type="domain" description="Ig-like" evidence="6">
    <location>
        <begin position="289"/>
        <end position="365"/>
    </location>
</feature>
<feature type="compositionally biased region" description="Polar residues" evidence="5">
    <location>
        <begin position="1899"/>
        <end position="1923"/>
    </location>
</feature>
<feature type="compositionally biased region" description="Polar residues" evidence="5">
    <location>
        <begin position="2932"/>
        <end position="2948"/>
    </location>
</feature>
<feature type="compositionally biased region" description="Polar residues" evidence="5">
    <location>
        <begin position="3270"/>
        <end position="3300"/>
    </location>
</feature>
<feature type="compositionally biased region" description="Polar residues" evidence="5">
    <location>
        <begin position="2647"/>
        <end position="2685"/>
    </location>
</feature>
<evidence type="ECO:0000259" key="7">
    <source>
        <dbReference type="PROSITE" id="PS50853"/>
    </source>
</evidence>
<keyword evidence="4" id="KW-0393">Immunoglobulin domain</keyword>
<dbReference type="GO" id="GO:0043025">
    <property type="term" value="C:neuronal cell body"/>
    <property type="evidence" value="ECO:0007669"/>
    <property type="project" value="TreeGrafter"/>
</dbReference>
<feature type="compositionally biased region" description="Polar residues" evidence="5">
    <location>
        <begin position="2014"/>
        <end position="2053"/>
    </location>
</feature>
<feature type="compositionally biased region" description="Basic and acidic residues" evidence="5">
    <location>
        <begin position="1656"/>
        <end position="1678"/>
    </location>
</feature>
<dbReference type="GO" id="GO:0050808">
    <property type="term" value="P:synapse organization"/>
    <property type="evidence" value="ECO:0007669"/>
    <property type="project" value="TreeGrafter"/>
</dbReference>
<dbReference type="InterPro" id="IPR013783">
    <property type="entry name" value="Ig-like_fold"/>
</dbReference>
<feature type="compositionally biased region" description="Polar residues" evidence="5">
    <location>
        <begin position="1639"/>
        <end position="1650"/>
    </location>
</feature>
<feature type="compositionally biased region" description="Polar residues" evidence="5">
    <location>
        <begin position="1115"/>
        <end position="1130"/>
    </location>
</feature>
<feature type="compositionally biased region" description="Polar residues" evidence="5">
    <location>
        <begin position="2378"/>
        <end position="2390"/>
    </location>
</feature>
<evidence type="ECO:0000259" key="6">
    <source>
        <dbReference type="PROSITE" id="PS50835"/>
    </source>
</evidence>
<feature type="domain" description="Ig-like" evidence="6">
    <location>
        <begin position="3649"/>
        <end position="3733"/>
    </location>
</feature>
<feature type="region of interest" description="Disordered" evidence="5">
    <location>
        <begin position="4237"/>
        <end position="4257"/>
    </location>
</feature>
<keyword evidence="3" id="KW-1015">Disulfide bond</keyword>
<name>A0A553N6Y6_TIGCA</name>
<feature type="compositionally biased region" description="Polar residues" evidence="5">
    <location>
        <begin position="2867"/>
        <end position="2892"/>
    </location>
</feature>
<feature type="compositionally biased region" description="Polar residues" evidence="5">
    <location>
        <begin position="3045"/>
        <end position="3059"/>
    </location>
</feature>
<feature type="domain" description="Ig-like" evidence="6">
    <location>
        <begin position="473"/>
        <end position="554"/>
    </location>
</feature>
<keyword evidence="1" id="KW-0732">Signal</keyword>
<feature type="domain" description="Ig-like" evidence="6">
    <location>
        <begin position="4"/>
        <end position="81"/>
    </location>
</feature>
<feature type="compositionally biased region" description="Acidic residues" evidence="5">
    <location>
        <begin position="1501"/>
        <end position="1513"/>
    </location>
</feature>
<feature type="compositionally biased region" description="Basic and acidic residues" evidence="5">
    <location>
        <begin position="1060"/>
        <end position="1073"/>
    </location>
</feature>
<feature type="compositionally biased region" description="Polar residues" evidence="5">
    <location>
        <begin position="3684"/>
        <end position="3703"/>
    </location>
</feature>
<feature type="compositionally biased region" description="Polar residues" evidence="5">
    <location>
        <begin position="1852"/>
        <end position="1864"/>
    </location>
</feature>
<feature type="compositionally biased region" description="Basic and acidic residues" evidence="5">
    <location>
        <begin position="1472"/>
        <end position="1492"/>
    </location>
</feature>
<feature type="compositionally biased region" description="Polar residues" evidence="5">
    <location>
        <begin position="2262"/>
        <end position="2272"/>
    </location>
</feature>
<keyword evidence="9" id="KW-1185">Reference proteome</keyword>
<feature type="compositionally biased region" description="Basic and acidic residues" evidence="5">
    <location>
        <begin position="942"/>
        <end position="967"/>
    </location>
</feature>
<feature type="compositionally biased region" description="Polar residues" evidence="5">
    <location>
        <begin position="3158"/>
        <end position="3167"/>
    </location>
</feature>
<feature type="compositionally biased region" description="Polar residues" evidence="5">
    <location>
        <begin position="2807"/>
        <end position="2827"/>
    </location>
</feature>
<feature type="compositionally biased region" description="Low complexity" evidence="5">
    <location>
        <begin position="1454"/>
        <end position="1471"/>
    </location>
</feature>
<feature type="domain" description="Ig-like" evidence="6">
    <location>
        <begin position="4141"/>
        <end position="4223"/>
    </location>
</feature>
<feature type="compositionally biased region" description="Low complexity" evidence="5">
    <location>
        <begin position="2300"/>
        <end position="2309"/>
    </location>
</feature>
<feature type="domain" description="Ig-like" evidence="6">
    <location>
        <begin position="3767"/>
        <end position="3846"/>
    </location>
</feature>
<feature type="compositionally biased region" description="Polar residues" evidence="5">
    <location>
        <begin position="2436"/>
        <end position="2483"/>
    </location>
</feature>
<feature type="compositionally biased region" description="Polar residues" evidence="5">
    <location>
        <begin position="3026"/>
        <end position="3038"/>
    </location>
</feature>
<feature type="compositionally biased region" description="Polar residues" evidence="5">
    <location>
        <begin position="4067"/>
        <end position="4083"/>
    </location>
</feature>
<feature type="compositionally biased region" description="Polar residues" evidence="5">
    <location>
        <begin position="2781"/>
        <end position="2799"/>
    </location>
</feature>
<feature type="compositionally biased region" description="Basic and acidic residues" evidence="5">
    <location>
        <begin position="2855"/>
        <end position="2865"/>
    </location>
</feature>
<protein>
    <submittedName>
        <fullName evidence="8">Uncharacterized protein</fullName>
    </submittedName>
</protein>
<proteinExistence type="predicted"/>
<comment type="caution">
    <text evidence="8">The sequence shown here is derived from an EMBL/GenBank/DDBJ whole genome shotgun (WGS) entry which is preliminary data.</text>
</comment>
<evidence type="ECO:0000313" key="9">
    <source>
        <dbReference type="Proteomes" id="UP000318571"/>
    </source>
</evidence>
<feature type="compositionally biased region" description="Low complexity" evidence="5">
    <location>
        <begin position="4243"/>
        <end position="4254"/>
    </location>
</feature>
<dbReference type="SMART" id="SM00409">
    <property type="entry name" value="IG"/>
    <property type="match status" value="9"/>
</dbReference>
<evidence type="ECO:0000313" key="8">
    <source>
        <dbReference type="EMBL" id="TRY61201.1"/>
    </source>
</evidence>
<feature type="compositionally biased region" description="Polar residues" evidence="5">
    <location>
        <begin position="2728"/>
        <end position="2746"/>
    </location>
</feature>
<feature type="compositionally biased region" description="Basic and acidic residues" evidence="5">
    <location>
        <begin position="3487"/>
        <end position="3502"/>
    </location>
</feature>
<feature type="compositionally biased region" description="Polar residues" evidence="5">
    <location>
        <begin position="3469"/>
        <end position="3478"/>
    </location>
</feature>
<feature type="compositionally biased region" description="Basic residues" evidence="5">
    <location>
        <begin position="1150"/>
        <end position="1160"/>
    </location>
</feature>
<feature type="compositionally biased region" description="Basic and acidic residues" evidence="5">
    <location>
        <begin position="844"/>
        <end position="877"/>
    </location>
</feature>
<reference evidence="8 9" key="1">
    <citation type="journal article" date="2018" name="Nat. Ecol. Evol.">
        <title>Genomic signatures of mitonuclear coevolution across populations of Tigriopus californicus.</title>
        <authorList>
            <person name="Barreto F.S."/>
            <person name="Watson E.T."/>
            <person name="Lima T.G."/>
            <person name="Willett C.S."/>
            <person name="Edmands S."/>
            <person name="Li W."/>
            <person name="Burton R.S."/>
        </authorList>
    </citation>
    <scope>NUCLEOTIDE SEQUENCE [LARGE SCALE GENOMIC DNA]</scope>
    <source>
        <strain evidence="8 9">San Diego</strain>
    </source>
</reference>
<dbReference type="InterPro" id="IPR003599">
    <property type="entry name" value="Ig_sub"/>
</dbReference>
<feature type="compositionally biased region" description="Basic and acidic residues" evidence="5">
    <location>
        <begin position="2422"/>
        <end position="2434"/>
    </location>
</feature>
<feature type="compositionally biased region" description="Basic and acidic residues" evidence="5">
    <location>
        <begin position="3382"/>
        <end position="3422"/>
    </location>
</feature>
<feature type="compositionally biased region" description="Low complexity" evidence="5">
    <location>
        <begin position="2594"/>
        <end position="2604"/>
    </location>
</feature>
<feature type="compositionally biased region" description="Basic and acidic residues" evidence="5">
    <location>
        <begin position="2894"/>
        <end position="2905"/>
    </location>
</feature>
<feature type="compositionally biased region" description="Basic and acidic residues" evidence="5">
    <location>
        <begin position="1821"/>
        <end position="1830"/>
    </location>
</feature>
<dbReference type="STRING" id="6832.A0A553N6Y6"/>
<feature type="compositionally biased region" description="Basic and acidic residues" evidence="5">
    <location>
        <begin position="3144"/>
        <end position="3154"/>
    </location>
</feature>
<feature type="compositionally biased region" description="Polar residues" evidence="5">
    <location>
        <begin position="3177"/>
        <end position="3188"/>
    </location>
</feature>
<feature type="compositionally biased region" description="Low complexity" evidence="5">
    <location>
        <begin position="3442"/>
        <end position="3451"/>
    </location>
</feature>
<dbReference type="Pfam" id="PF00041">
    <property type="entry name" value="fn3"/>
    <property type="match status" value="1"/>
</dbReference>
<feature type="region of interest" description="Disordered" evidence="5">
    <location>
        <begin position="3241"/>
        <end position="3527"/>
    </location>
</feature>
<dbReference type="InterPro" id="IPR003961">
    <property type="entry name" value="FN3_dom"/>
</dbReference>
<feature type="compositionally biased region" description="Basic and acidic residues" evidence="5">
    <location>
        <begin position="2054"/>
        <end position="2073"/>
    </location>
</feature>
<feature type="compositionally biased region" description="Polar residues" evidence="5">
    <location>
        <begin position="1732"/>
        <end position="1758"/>
    </location>
</feature>
<feature type="compositionally biased region" description="Polar residues" evidence="5">
    <location>
        <begin position="2075"/>
        <end position="2088"/>
    </location>
</feature>
<dbReference type="Proteomes" id="UP000318571">
    <property type="component" value="Chromosome 8"/>
</dbReference>
<feature type="compositionally biased region" description="Polar residues" evidence="5">
    <location>
        <begin position="2172"/>
        <end position="2197"/>
    </location>
</feature>
<evidence type="ECO:0000256" key="2">
    <source>
        <dbReference type="ARBA" id="ARBA00022737"/>
    </source>
</evidence>
<feature type="compositionally biased region" description="Basic and acidic residues" evidence="5">
    <location>
        <begin position="3331"/>
        <end position="3365"/>
    </location>
</feature>
<feature type="compositionally biased region" description="Polar residues" evidence="5">
    <location>
        <begin position="2224"/>
        <end position="2249"/>
    </location>
</feature>
<evidence type="ECO:0000256" key="4">
    <source>
        <dbReference type="ARBA" id="ARBA00023319"/>
    </source>
</evidence>
<dbReference type="InterPro" id="IPR013098">
    <property type="entry name" value="Ig_I-set"/>
</dbReference>
<feature type="compositionally biased region" description="Polar residues" evidence="5">
    <location>
        <begin position="3249"/>
        <end position="3262"/>
    </location>
</feature>
<dbReference type="OMA" id="KQGPTTK"/>
<feature type="compositionally biased region" description="Low complexity" evidence="5">
    <location>
        <begin position="1562"/>
        <end position="1578"/>
    </location>
</feature>
<feature type="compositionally biased region" description="Low complexity" evidence="5">
    <location>
        <begin position="1887"/>
        <end position="1898"/>
    </location>
</feature>
<dbReference type="PANTHER" id="PTHR45080">
    <property type="entry name" value="CONTACTIN 5"/>
    <property type="match status" value="1"/>
</dbReference>
<feature type="compositionally biased region" description="Polar residues" evidence="5">
    <location>
        <begin position="2970"/>
        <end position="2990"/>
    </location>
</feature>
<feature type="compositionally biased region" description="Polar residues" evidence="5">
    <location>
        <begin position="1394"/>
        <end position="1404"/>
    </location>
</feature>
<feature type="compositionally biased region" description="Polar residues" evidence="5">
    <location>
        <begin position="2122"/>
        <end position="2143"/>
    </location>
</feature>
<dbReference type="InterPro" id="IPR007110">
    <property type="entry name" value="Ig-like_dom"/>
</dbReference>
<feature type="region of interest" description="Disordered" evidence="5">
    <location>
        <begin position="3684"/>
        <end position="3712"/>
    </location>
</feature>
<sequence>MAPPTFSQPLPKSHIQKVGTKLELEVTCATNEKGAKFSWKKPQYASDDSEHVNFVSGKKSSKCVISAVQIQDEGDWACELETPKGKCESLCSLVVYVPKCYRIPVFLEELQAKESLNGTVALECKVIGVPTPTLRWFKGNHELQSGDLYELKVDRGVQTIYKCVAVNCVGSAASEAILETSQKNVHPPSIVTELKDVRAKIGSKVQLDVIAHEKSSPCTSKWTHKGTEVTETKGKYELSQGDPNHFSLVIVKADLDDDGEWNVCISNSMGKIEDKCMLTLKVPKNYRKPMFVENLKAHLTDEGMVSFECKVVGFPTPTLTWLKDGRLLTPGDVYELYGNQSIGVYTCVAKNCMGTETSTSSLTIEDLQKKPKDPVVFISPLIDQKIPYGGSYQIFAQVSSKLQLPFSWKRNGSAVNFPEYVIGCEEDGKYFCNIVNATMQDEGLWELNIEDNGEVLSSSCNIQVPIPQHFKAPKFLDNLRIHLTESGTVSLECKVIGIPQPKLRWFKDEKELQAGDLHKLVHDKNLKDNTCIFGVYKCVAYNCMGETSSSAKLIGFDNDEDPQSCGEKIPETKVPTDDSFEEIDVSSSFGGKSVALSMSDVPDLSSDNAQQIVEMFANELEPQIVNDFVELPPLRFVRETSKASNISIEAVVIDIDEQSLLELETSRMSLENIDDLNTEADLDDISEDSGHSINTIQHFEIEELEEAQEAAAEKVKAEREEEAREATPLAEHDNAEDKAHEQVQKLESEDIYATVKKPNSTGNQKNEREIENSSVDGANTNIKAPTDNQDTNEVPQEQATKLVTPEDQAQTSNETKGIEKEVISERLQKEQSLLDPIDAPKLTQENEKQDEEKMSKRELKEEEKERPKEKDEEHIQDATEQAGKMSEEAPNRKQAEQLPKKSEETSPKGVQKGIQGEINDQTLNENKDSDGQKVEQTPSKKGIKEKESDGKYQGSVEKDFKSQDKDNTITNIQDSPKTKNDATVGEDLVVAKEQDDQKDQDNLTEADILKLSEEIESVATKLQNEDRQKAAEEVSACNPNYFNMVLEHKPDFQDEDDEEQHQQNRQKEHSSKDDGEDLDEEVDRYLERRRRSNSYEDTIKNLDPELLKELGLDSNGDQLEVPTNETNKNMASRVDEKASQLVKETAPSLRRSRSRSRSRSRPPNLDTVEENYSQELQEALYYGKQRSNLEDIKECPSCSSVQSMESQIDRSKSIPHNHPVPDESLRGAKMSIDMDIQFDLNRSESDDEKERGATAIKSTNLAQLQAFGESVPNNGDESTLPMLEEIPSSELEQLASIPRNISEIETTFLPGNNIDLSQMLHVGQDRSDCKIESTMPLNTSHPQTLDHDIPMESTFLTEVVEEPGRSEFSRRVTHETRENISEDQTMKPSEIESQHNANHPSNKPIQAPREKSVEDRQQDSSKESKKGGDFSEVPEEAAKKGNVMQTSSDSTKLQSKTPSQPSSSNQTTQGSKDSEPNSQDEKILNQRIRDESQCIQTHEQDIEDIPLDSTESDLEFHPQSSNNTRDVCPSSEIFEQSEGFTKNKPELTPKKEQKQAQNAKPNQENRNLTNTQQENEQQPIDDQAQPIFDKEVKSPGTSDMEQSPKSRHQGDPSKQKNDQCQDEANLSPPVKSAVEPEPYSTSLTQTSKGVQDTEGNDSRDQSAKVKDVGPHDQYEKGQSHIQEQNSLDSMTKTNKELPKPINSEKPSDALQDVHHIVPREQSSKQNDKGQDHFNQTHGRTLETNSSESALFSKNQNIEGSFEDKNASDSEAATHHTDFKEASDELYDDKNNVAKAHSTHKADQAMQNATADIADSKPPSEVMHDTKRNVPRDQTSQIEEQAVEQAKKDETQNIEVSFGDSTESASEAEPHNTDSKQKSEVLKASITNNQQSNQLQHNQTESLKPMTSASNATSQSTDSKQTSEVLVKDVKNNVPKDNSSQKVDQVMQNVPSNTSDLIQTSEVTHDTKRNVPRDQTSETEEQAPEQSNKEKTQIIEANFGDPAAKQKAEVLEASIVNNQQPKQLQHSQTELLEPMTSASNVTSQSTDSKQTSEVSVKDVKNNISEDHGTHKEDQDNQNATPSTTDTKQTLGLIHDAKSSVTNDVSFQKANQDIQDATPDTAESMHTSQVMLDTKSNVPGEQISQIEEHAPELSNKEKTQSIEANLGDPIESVSEATTHGKNSKQTESLQHSAINNQESDQSKHAQSKSLEPMTSAAIAGPHSSDSKQTSDLIQDSTINGQESDQSKQIQAKSIEPMASVIESGLQSTDTQQKSELLKDGTVTHQEPDDSKHNQAKSIEPTASASKAASHSTDSKQTSDVLQDFKSNVEDQDSQSKTNDTTDSKQTSEVSKASIVNNHQSNQLQYNQTESLEPMTCASKAASQNTDSKQTSEVLVKDVKNNVSEDHNTHKQDQDMQNAAPDTTESDHTLDAMHDVKSSVATDDSSLNANQDIQNATSDITESMQTSQAMLDTKSNVPRDQTSQIEEQAPELSNKEKTPSIEANLGDPIESVSEATTHGKDSKQTLEALQHSAVNNQESDPSKHNQFKSLEPTISAAVAGLHSSDSKQISDPLEDSTINHQEPDDSKHNQGKSIEPTTSASKAASHSTDSKQTSEVLQDFKCFVVDQDSQSKTTDTTDSKQTSKLLEASIVNNQQPKQLQHSQTESLEPMTSASKAASHSTDSKQTSEVLAKDVKNNLPKDNGTYKEDQSIRNATPDTKDSKQTSEVILDTQRNVPRDQTSQIEGQAQEQSKKDKTQNIDGSFGDRSTSDPEVLPQKTNRKQTSEVLNDSTVNNQQSNQLKHSQSEKLESMTSASNATSQSTDSKQTTEVLQGVKNIVSEHGTHKANQEGQISTPDTEDLKQKSEVFKDSTINSQQPDHSKNNLAKSIEPITSITEAGHHSTDLKESPDVWQNATINEQETDHSKDNQAKLLEPMTSNTEAATFSPDSKQASEAMRDANINDQETDHSKHNQAKSLESITSAVEATSHNTDSKQPPRGLQEIKSNVAGGDNVQQTHQQSQRVTPGIVDSTHNSAQSSNEISHSIELSGENSRVNVSPNGTLQSLKSEESISVSSGELASSNQISTPGFETNTPSLGAETNNVPTKSFTQSPNLDSNAIGDEAKDETNTRQSKSIASSKDLKISGQPQEKEGSIDRCLSEGVPSSSNSYDKVNTRQDRASNHNLGPTTTEQLSETEKTVANTVPEKDPTSLGLKVNIQSDEESSIAQVIGLPVSDVRDDFAQQTVIKRKDGNKNTYLHTNSQNNRSSKTDSEATEVTITGDSSNLSGPNLISSQPEGQAKSSENVPHDIVNRDSVGNENEDGDNQTLQRRARVKRTVEQKTPDEDHSAANSHQERISPPRSTKELEKVADNTSSIPQKSNTSTDVANKEKYSSKNTEGKTLENKDGQRTIGVRSRERLSLQHNEKDAPDEDDGSSRNLSTWRMESPRLSSSSTLSQQNADTSRQSRHIDEAQSPANQTSSRTIRPYTGEAKVTRPNERRDVEDVQRSTKSTGLEASTPARKYQRRERNEPSSVIVSDNTLRLKSTDSLDPPEGEKTLSINVKEIGHDWVSLNWKKPYSSGGSVIVSYKIEAWLCGEGAYWMELGRTPITQYDVFNLKPKRQYYFRVTAKSKRGVELQMMTKGKVDLAKSTKKPEFTQKPSTLIRAMRGHSLVLECEFFGEPPPSVTWTHSSMGSLSSDTKTDGTQQRSRMELKEPQPGRVMCQITNEAGSSSTATVVDVMENEKLYQLYLKFYSFLHSPPSEKSVVKEPIPPFFVSPPRDKRAKYGYPVQIRCLVGGDPTPRLCWYKQGTLIKDENSLTSDTLLEIDDVNDGTVGEYEVCAENKFGKCVSRFVLIADGGLEEHIQPKFMVPLSAEVYAQSKALVLRTKISASPYVDGRHKKTFKRGDGNRYRVDINSDEEHLMGRVLYLIVRQGVNGYVVPINTSGNSKNLFTCQFDEGPNDTNSPATDCDNQLVLSSDAFCRVGDDLTATLGHVPRGRLKIELDHDSKIAFRPKFNRNSQGKLEVTIVNATKDFEGTYKFKAAKEDYKTLLFQLNLVIMEKRDNEDTHSLDNPSFDSATPHPSNQMARLGGLTPRSTPRCSPFQSPRSTPARSLRSTPSRCGTPGDEDEDRLRRPHRPRSRLYPKFLSSLNDRCVVPGTDVELKCYVLSVPGLKTSWMKDGKEIVGNSSAIESRGMRSLTLSNVSASDSGVYTVRMEDAQEMTDISSSCRIEVKEQTPLSRYDGMSSTTRSSLSRSRPNIGSSLGLPYQSAHQSVYRNNYQSSYLSSGYRRSYW</sequence>
<organism evidence="8 9">
    <name type="scientific">Tigriopus californicus</name>
    <name type="common">Marine copepod</name>
    <dbReference type="NCBI Taxonomy" id="6832"/>
    <lineage>
        <taxon>Eukaryota</taxon>
        <taxon>Metazoa</taxon>
        <taxon>Ecdysozoa</taxon>
        <taxon>Arthropoda</taxon>
        <taxon>Crustacea</taxon>
        <taxon>Multicrustacea</taxon>
        <taxon>Hexanauplia</taxon>
        <taxon>Copepoda</taxon>
        <taxon>Harpacticoida</taxon>
        <taxon>Harpacticidae</taxon>
        <taxon>Tigriopus</taxon>
    </lineage>
</organism>
<feature type="compositionally biased region" description="Basic and acidic residues" evidence="5">
    <location>
        <begin position="885"/>
        <end position="906"/>
    </location>
</feature>
<evidence type="ECO:0000256" key="3">
    <source>
        <dbReference type="ARBA" id="ARBA00023157"/>
    </source>
</evidence>
<evidence type="ECO:0000256" key="5">
    <source>
        <dbReference type="SAM" id="MobiDB-lite"/>
    </source>
</evidence>
<dbReference type="InterPro" id="IPR003598">
    <property type="entry name" value="Ig_sub2"/>
</dbReference>
<feature type="compositionally biased region" description="Basic and acidic residues" evidence="5">
    <location>
        <begin position="1408"/>
        <end position="1429"/>
    </location>
</feature>
<feature type="domain" description="Ig-like" evidence="6">
    <location>
        <begin position="98"/>
        <end position="181"/>
    </location>
</feature>
<feature type="compositionally biased region" description="Polar residues" evidence="5">
    <location>
        <begin position="772"/>
        <end position="815"/>
    </location>
</feature>
<dbReference type="SMART" id="SM00060">
    <property type="entry name" value="FN3"/>
    <property type="match status" value="1"/>
</dbReference>
<feature type="compositionally biased region" description="Polar residues" evidence="5">
    <location>
        <begin position="3074"/>
        <end position="3112"/>
    </location>
</feature>
<dbReference type="GO" id="GO:0030424">
    <property type="term" value="C:axon"/>
    <property type="evidence" value="ECO:0007669"/>
    <property type="project" value="TreeGrafter"/>
</dbReference>
<feature type="domain" description="Fibronectin type-III" evidence="7">
    <location>
        <begin position="3546"/>
        <end position="3649"/>
    </location>
</feature>
<feature type="compositionally biased region" description="Low complexity" evidence="5">
    <location>
        <begin position="2623"/>
        <end position="2641"/>
    </location>
</feature>